<feature type="domain" description="F-box" evidence="1">
    <location>
        <begin position="4"/>
        <end position="50"/>
    </location>
</feature>
<reference evidence="2" key="1">
    <citation type="journal article" date="2021" name="Nat. Commun.">
        <title>Genomic analyses provide insights into spinach domestication and the genetic basis of agronomic traits.</title>
        <authorList>
            <person name="Cai X."/>
            <person name="Sun X."/>
            <person name="Xu C."/>
            <person name="Sun H."/>
            <person name="Wang X."/>
            <person name="Ge C."/>
            <person name="Zhang Z."/>
            <person name="Wang Q."/>
            <person name="Fei Z."/>
            <person name="Jiao C."/>
            <person name="Wang Q."/>
        </authorList>
    </citation>
    <scope>NUCLEOTIDE SEQUENCE [LARGE SCALE GENOMIC DNA]</scope>
    <source>
        <strain evidence="2">cv. Varoflay</strain>
    </source>
</reference>
<proteinExistence type="predicted"/>
<accession>A0ABM3QYQ3</accession>
<dbReference type="GeneID" id="130463411"/>
<dbReference type="Proteomes" id="UP000813463">
    <property type="component" value="Chromosome 6"/>
</dbReference>
<dbReference type="PANTHER" id="PTHR31672">
    <property type="entry name" value="BNACNNG10540D PROTEIN"/>
    <property type="match status" value="1"/>
</dbReference>
<sequence length="170" mass="19592">MCSIRVDIDIPEDIIFQILSRLPSKWLVRFQSVCKSWYAVITQDHDFQLNSRNSCCRSWIATTNFGGVVDCGAAGGSVRLLSPQRMLVVTSNPASETVSYMGNPGKILCFNLDDQKLYNIDLIPMELQPNKGSHRYHLRQLNDYNYKYTPMHKIMVYEGIWELQFLDSFV</sequence>
<dbReference type="PROSITE" id="PS50181">
    <property type="entry name" value="FBOX"/>
    <property type="match status" value="1"/>
</dbReference>
<dbReference type="RefSeq" id="XP_056688517.1">
    <property type="nucleotide sequence ID" value="XM_056832539.1"/>
</dbReference>
<dbReference type="SUPFAM" id="SSF81383">
    <property type="entry name" value="F-box domain"/>
    <property type="match status" value="1"/>
</dbReference>
<dbReference type="InterPro" id="IPR050796">
    <property type="entry name" value="SCF_F-box_component"/>
</dbReference>
<dbReference type="CDD" id="cd22157">
    <property type="entry name" value="F-box_AtFBW1-like"/>
    <property type="match status" value="1"/>
</dbReference>
<gene>
    <name evidence="3" type="primary">LOC130463411</name>
</gene>
<dbReference type="PANTHER" id="PTHR31672:SF13">
    <property type="entry name" value="F-BOX PROTEIN CPR30-LIKE"/>
    <property type="match status" value="1"/>
</dbReference>
<name>A0ABM3QYQ3_SPIOL</name>
<dbReference type="InterPro" id="IPR036047">
    <property type="entry name" value="F-box-like_dom_sf"/>
</dbReference>
<dbReference type="Gene3D" id="1.20.1280.50">
    <property type="match status" value="1"/>
</dbReference>
<evidence type="ECO:0000313" key="3">
    <source>
        <dbReference type="RefSeq" id="XP_056688517.1"/>
    </source>
</evidence>
<dbReference type="Pfam" id="PF12937">
    <property type="entry name" value="F-box-like"/>
    <property type="match status" value="1"/>
</dbReference>
<dbReference type="InterPro" id="IPR001810">
    <property type="entry name" value="F-box_dom"/>
</dbReference>
<evidence type="ECO:0000313" key="2">
    <source>
        <dbReference type="Proteomes" id="UP000813463"/>
    </source>
</evidence>
<keyword evidence="2" id="KW-1185">Reference proteome</keyword>
<dbReference type="SMART" id="SM00256">
    <property type="entry name" value="FBOX"/>
    <property type="match status" value="1"/>
</dbReference>
<organism evidence="2 3">
    <name type="scientific">Spinacia oleracea</name>
    <name type="common">Spinach</name>
    <dbReference type="NCBI Taxonomy" id="3562"/>
    <lineage>
        <taxon>Eukaryota</taxon>
        <taxon>Viridiplantae</taxon>
        <taxon>Streptophyta</taxon>
        <taxon>Embryophyta</taxon>
        <taxon>Tracheophyta</taxon>
        <taxon>Spermatophyta</taxon>
        <taxon>Magnoliopsida</taxon>
        <taxon>eudicotyledons</taxon>
        <taxon>Gunneridae</taxon>
        <taxon>Pentapetalae</taxon>
        <taxon>Caryophyllales</taxon>
        <taxon>Chenopodiaceae</taxon>
        <taxon>Chenopodioideae</taxon>
        <taxon>Anserineae</taxon>
        <taxon>Spinacia</taxon>
    </lineage>
</organism>
<protein>
    <recommendedName>
        <fullName evidence="1">F-box domain-containing protein</fullName>
    </recommendedName>
</protein>
<reference evidence="3" key="2">
    <citation type="submission" date="2025-08" db="UniProtKB">
        <authorList>
            <consortium name="RefSeq"/>
        </authorList>
    </citation>
    <scope>IDENTIFICATION</scope>
    <source>
        <tissue evidence="3">Leaf</tissue>
    </source>
</reference>
<evidence type="ECO:0000259" key="1">
    <source>
        <dbReference type="PROSITE" id="PS50181"/>
    </source>
</evidence>